<evidence type="ECO:0000313" key="3">
    <source>
        <dbReference type="EMBL" id="THH38486.1"/>
    </source>
</evidence>
<dbReference type="InterPro" id="IPR001789">
    <property type="entry name" value="Sig_transdc_resp-reg_receiver"/>
</dbReference>
<dbReference type="EMBL" id="SRKY01000001">
    <property type="protein sequence ID" value="THH38486.1"/>
    <property type="molecule type" value="Genomic_DNA"/>
</dbReference>
<evidence type="ECO:0000313" key="4">
    <source>
        <dbReference type="Proteomes" id="UP000306602"/>
    </source>
</evidence>
<dbReference type="PANTHER" id="PTHR44520:SF1">
    <property type="entry name" value="TWO-COMPONENT SYSTEM REGULATORY PROTEIN"/>
    <property type="match status" value="1"/>
</dbReference>
<protein>
    <submittedName>
        <fullName evidence="3">Response regulator</fullName>
    </submittedName>
</protein>
<dbReference type="AlphaFoldDB" id="A0A4S4NFU5"/>
<name>A0A4S4NFU5_9RHOB</name>
<dbReference type="CDD" id="cd17557">
    <property type="entry name" value="REC_Rcp-like"/>
    <property type="match status" value="1"/>
</dbReference>
<feature type="domain" description="Response regulatory" evidence="2">
    <location>
        <begin position="7"/>
        <end position="129"/>
    </location>
</feature>
<organism evidence="3 4">
    <name type="scientific">Aliishimia ponticola</name>
    <dbReference type="NCBI Taxonomy" id="2499833"/>
    <lineage>
        <taxon>Bacteria</taxon>
        <taxon>Pseudomonadati</taxon>
        <taxon>Pseudomonadota</taxon>
        <taxon>Alphaproteobacteria</taxon>
        <taxon>Rhodobacterales</taxon>
        <taxon>Paracoccaceae</taxon>
        <taxon>Aliishimia</taxon>
    </lineage>
</organism>
<dbReference type="Proteomes" id="UP000306602">
    <property type="component" value="Unassembled WGS sequence"/>
</dbReference>
<keyword evidence="4" id="KW-1185">Reference proteome</keyword>
<keyword evidence="1" id="KW-0597">Phosphoprotein</keyword>
<comment type="caution">
    <text evidence="3">The sequence shown here is derived from an EMBL/GenBank/DDBJ whole genome shotgun (WGS) entry which is preliminary data.</text>
</comment>
<dbReference type="Pfam" id="PF00072">
    <property type="entry name" value="Response_reg"/>
    <property type="match status" value="1"/>
</dbReference>
<gene>
    <name evidence="3" type="ORF">E4Z66_02640</name>
</gene>
<proteinExistence type="predicted"/>
<dbReference type="GO" id="GO:0000160">
    <property type="term" value="P:phosphorelay signal transduction system"/>
    <property type="evidence" value="ECO:0007669"/>
    <property type="project" value="InterPro"/>
</dbReference>
<dbReference type="OrthoDB" id="7326651at2"/>
<dbReference type="PROSITE" id="PS50110">
    <property type="entry name" value="RESPONSE_REGULATORY"/>
    <property type="match status" value="1"/>
</dbReference>
<sequence length="142" mass="16231">MDQTSKAIMIIDDNDDDFEATERALRKSSNLANPLIRCSDGAEAWDMLNNQDNLLPALILLDLNMPGLDGRRLLARIKQDERLCVIPVVIMTTSTREEDVSQCYAMGANTYVRKPVSWNEFSEAISRLHDYWFHFALLPKQV</sequence>
<reference evidence="3 4" key="1">
    <citation type="submission" date="2019-04" db="EMBL/GenBank/DDBJ databases">
        <title>Shimia ponticola sp. nov., isolated from seawater.</title>
        <authorList>
            <person name="Kim Y.-O."/>
            <person name="Yoon J.-H."/>
        </authorList>
    </citation>
    <scope>NUCLEOTIDE SEQUENCE [LARGE SCALE GENOMIC DNA]</scope>
    <source>
        <strain evidence="3 4">MYP11</strain>
    </source>
</reference>
<dbReference type="InterPro" id="IPR052893">
    <property type="entry name" value="TCS_response_regulator"/>
</dbReference>
<dbReference type="InterPro" id="IPR011006">
    <property type="entry name" value="CheY-like_superfamily"/>
</dbReference>
<dbReference type="Gene3D" id="3.40.50.2300">
    <property type="match status" value="1"/>
</dbReference>
<dbReference type="SMART" id="SM00448">
    <property type="entry name" value="REC"/>
    <property type="match status" value="1"/>
</dbReference>
<dbReference type="PANTHER" id="PTHR44520">
    <property type="entry name" value="RESPONSE REGULATOR RCP1-RELATED"/>
    <property type="match status" value="1"/>
</dbReference>
<evidence type="ECO:0000256" key="1">
    <source>
        <dbReference type="PROSITE-ProRule" id="PRU00169"/>
    </source>
</evidence>
<accession>A0A4S4NFU5</accession>
<evidence type="ECO:0000259" key="2">
    <source>
        <dbReference type="PROSITE" id="PS50110"/>
    </source>
</evidence>
<dbReference type="SUPFAM" id="SSF52172">
    <property type="entry name" value="CheY-like"/>
    <property type="match status" value="1"/>
</dbReference>
<feature type="modified residue" description="4-aspartylphosphate" evidence="1">
    <location>
        <position position="62"/>
    </location>
</feature>